<dbReference type="PANTHER" id="PTHR30290">
    <property type="entry name" value="PERIPLASMIC BINDING COMPONENT OF ABC TRANSPORTER"/>
    <property type="match status" value="1"/>
</dbReference>
<feature type="chain" id="PRO_5038919094" evidence="5">
    <location>
        <begin position="27"/>
        <end position="528"/>
    </location>
</feature>
<accession>A0A652YSS8</accession>
<name>A0A652YSS8_NOCGL</name>
<dbReference type="GO" id="GO:1904680">
    <property type="term" value="F:peptide transmembrane transporter activity"/>
    <property type="evidence" value="ECO:0007669"/>
    <property type="project" value="TreeGrafter"/>
</dbReference>
<dbReference type="InterPro" id="IPR000914">
    <property type="entry name" value="SBP_5_dom"/>
</dbReference>
<evidence type="ECO:0000256" key="1">
    <source>
        <dbReference type="ARBA" id="ARBA00004196"/>
    </source>
</evidence>
<dbReference type="EMBL" id="VNIQ01000002">
    <property type="protein sequence ID" value="TYQ06132.1"/>
    <property type="molecule type" value="Genomic_DNA"/>
</dbReference>
<dbReference type="Pfam" id="PF00496">
    <property type="entry name" value="SBP_bac_5"/>
    <property type="match status" value="1"/>
</dbReference>
<proteinExistence type="inferred from homology"/>
<evidence type="ECO:0000313" key="7">
    <source>
        <dbReference type="EMBL" id="TYQ06132.1"/>
    </source>
</evidence>
<comment type="similarity">
    <text evidence="2">Belongs to the bacterial solute-binding protein 5 family.</text>
</comment>
<evidence type="ECO:0000259" key="6">
    <source>
        <dbReference type="Pfam" id="PF00496"/>
    </source>
</evidence>
<dbReference type="AlphaFoldDB" id="A0A652YSS8"/>
<dbReference type="Gene3D" id="3.90.76.10">
    <property type="entry name" value="Dipeptide-binding Protein, Domain 1"/>
    <property type="match status" value="1"/>
</dbReference>
<sequence>MGMRIRNGVPSSIRMLILAITVTAVATACGGGGSSASGDTATQSIDRNATLKMAWTLGPNNLDPHQSSNYQVDFNYLSPVYDRLTQAVSGPKIAPMLAESWEFAPDGLSADFKLRTDAKFHDGTPVNAAAVVQSLNRARDPKQARAAGSLALITDVQAPDANTVRVSTSRPAADLPSVLSSTVAAIISPKALDGGIDLSVETAGSGPYVVDQVRRGDRITYKRFDGYWDPEAQKVANLEIAGITDDNARLNAFRSGQIDVMLAKAGQTDDLQTLLKQPQYDMHTYPVSNFYAIQLDIGQEGLKDPRVRQALNYAIDRDGINSALLKNQCAPISQPLAEGVDGHNTSVPAYTYDPAKAKQLLSDAKAPADLKLRMITVAGLSPQQEMATAIQAQLAAVGVGVEIVPLPTADAQVRMGEGNYALLNPRLTFPTPAQTLQTNYLVPLRFPTAPSQEFQDAVNTSLNPNVSDADRTALYSKTSGIASTDAYDVFICGIPTQAAFTDKVVGMDKMGQADFTGILDVRYLGKTS</sequence>
<evidence type="ECO:0000256" key="5">
    <source>
        <dbReference type="SAM" id="SignalP"/>
    </source>
</evidence>
<dbReference type="GO" id="GO:0015833">
    <property type="term" value="P:peptide transport"/>
    <property type="evidence" value="ECO:0007669"/>
    <property type="project" value="TreeGrafter"/>
</dbReference>
<organism evidence="7">
    <name type="scientific">Nocardia globerula</name>
    <dbReference type="NCBI Taxonomy" id="1818"/>
    <lineage>
        <taxon>Bacteria</taxon>
        <taxon>Bacillati</taxon>
        <taxon>Actinomycetota</taxon>
        <taxon>Actinomycetes</taxon>
        <taxon>Mycobacteriales</taxon>
        <taxon>Nocardiaceae</taxon>
        <taxon>Nocardia</taxon>
    </lineage>
</organism>
<feature type="domain" description="Solute-binding protein family 5" evidence="6">
    <location>
        <begin position="92"/>
        <end position="424"/>
    </location>
</feature>
<feature type="signal peptide" evidence="5">
    <location>
        <begin position="1"/>
        <end position="26"/>
    </location>
</feature>
<dbReference type="PROSITE" id="PS51257">
    <property type="entry name" value="PROKAR_LIPOPROTEIN"/>
    <property type="match status" value="1"/>
</dbReference>
<dbReference type="Gene3D" id="3.40.190.10">
    <property type="entry name" value="Periplasmic binding protein-like II"/>
    <property type="match status" value="1"/>
</dbReference>
<dbReference type="InterPro" id="IPR039424">
    <property type="entry name" value="SBP_5"/>
</dbReference>
<evidence type="ECO:0000256" key="2">
    <source>
        <dbReference type="ARBA" id="ARBA00005695"/>
    </source>
</evidence>
<dbReference type="PANTHER" id="PTHR30290:SF10">
    <property type="entry name" value="PERIPLASMIC OLIGOPEPTIDE-BINDING PROTEIN-RELATED"/>
    <property type="match status" value="1"/>
</dbReference>
<evidence type="ECO:0000256" key="4">
    <source>
        <dbReference type="ARBA" id="ARBA00022729"/>
    </source>
</evidence>
<reference evidence="7" key="1">
    <citation type="submission" date="2019-07" db="EMBL/GenBank/DDBJ databases">
        <title>Genomic Encyclopedia of Type Strains, Phase IV (KMG-IV): sequencing the most valuable type-strain genomes for metagenomic binning, comparative biology and taxonomic classification.</title>
        <authorList>
            <person name="Goeker M."/>
        </authorList>
    </citation>
    <scope>NUCLEOTIDE SEQUENCE</scope>
    <source>
        <strain evidence="7">DSM 44596</strain>
    </source>
</reference>
<dbReference type="Gene3D" id="3.10.105.10">
    <property type="entry name" value="Dipeptide-binding Protein, Domain 3"/>
    <property type="match status" value="1"/>
</dbReference>
<dbReference type="SUPFAM" id="SSF53850">
    <property type="entry name" value="Periplasmic binding protein-like II"/>
    <property type="match status" value="1"/>
</dbReference>
<comment type="caution">
    <text evidence="7">The sequence shown here is derived from an EMBL/GenBank/DDBJ whole genome shotgun (WGS) entry which is preliminary data.</text>
</comment>
<keyword evidence="4 5" id="KW-0732">Signal</keyword>
<evidence type="ECO:0000256" key="3">
    <source>
        <dbReference type="ARBA" id="ARBA00022448"/>
    </source>
</evidence>
<gene>
    <name evidence="7" type="ORF">FNL38_102264</name>
</gene>
<comment type="subcellular location">
    <subcellularLocation>
        <location evidence="1">Cell envelope</location>
    </subcellularLocation>
</comment>
<dbReference type="GO" id="GO:0030313">
    <property type="term" value="C:cell envelope"/>
    <property type="evidence" value="ECO:0007669"/>
    <property type="project" value="UniProtKB-SubCell"/>
</dbReference>
<protein>
    <submittedName>
        <fullName evidence="7">Peptide/nickel transport system substrate-binding protein</fullName>
    </submittedName>
</protein>
<keyword evidence="3" id="KW-0813">Transport</keyword>